<feature type="region of interest" description="Disordered" evidence="5">
    <location>
        <begin position="29"/>
        <end position="120"/>
    </location>
</feature>
<feature type="region of interest" description="Disordered" evidence="5">
    <location>
        <begin position="387"/>
        <end position="421"/>
    </location>
</feature>
<feature type="compositionally biased region" description="Polar residues" evidence="5">
    <location>
        <begin position="474"/>
        <end position="511"/>
    </location>
</feature>
<keyword evidence="2 6" id="KW-0812">Transmembrane</keyword>
<feature type="region of interest" description="Disordered" evidence="5">
    <location>
        <begin position="469"/>
        <end position="559"/>
    </location>
</feature>
<organism evidence="9 10">
    <name type="scientific">Amniculicola lignicola CBS 123094</name>
    <dbReference type="NCBI Taxonomy" id="1392246"/>
    <lineage>
        <taxon>Eukaryota</taxon>
        <taxon>Fungi</taxon>
        <taxon>Dikarya</taxon>
        <taxon>Ascomycota</taxon>
        <taxon>Pezizomycotina</taxon>
        <taxon>Dothideomycetes</taxon>
        <taxon>Pleosporomycetidae</taxon>
        <taxon>Pleosporales</taxon>
        <taxon>Amniculicolaceae</taxon>
        <taxon>Amniculicola</taxon>
    </lineage>
</organism>
<feature type="chain" id="PRO_5025353476" description="TM7S3/TM198-like domain-containing protein" evidence="7">
    <location>
        <begin position="24"/>
        <end position="1117"/>
    </location>
</feature>
<feature type="compositionally biased region" description="Polar residues" evidence="5">
    <location>
        <begin position="984"/>
        <end position="1001"/>
    </location>
</feature>
<dbReference type="Proteomes" id="UP000799779">
    <property type="component" value="Unassembled WGS sequence"/>
</dbReference>
<keyword evidence="10" id="KW-1185">Reference proteome</keyword>
<evidence type="ECO:0000313" key="9">
    <source>
        <dbReference type="EMBL" id="KAF2004553.1"/>
    </source>
</evidence>
<dbReference type="AlphaFoldDB" id="A0A6A5WRR3"/>
<dbReference type="OrthoDB" id="102260at2759"/>
<feature type="compositionally biased region" description="Polar residues" evidence="5">
    <location>
        <begin position="696"/>
        <end position="716"/>
    </location>
</feature>
<feature type="transmembrane region" description="Helical" evidence="6">
    <location>
        <begin position="213"/>
        <end position="229"/>
    </location>
</feature>
<name>A0A6A5WRR3_9PLEO</name>
<reference evidence="9" key="1">
    <citation type="journal article" date="2020" name="Stud. Mycol.">
        <title>101 Dothideomycetes genomes: a test case for predicting lifestyles and emergence of pathogens.</title>
        <authorList>
            <person name="Haridas S."/>
            <person name="Albert R."/>
            <person name="Binder M."/>
            <person name="Bloem J."/>
            <person name="Labutti K."/>
            <person name="Salamov A."/>
            <person name="Andreopoulos B."/>
            <person name="Baker S."/>
            <person name="Barry K."/>
            <person name="Bills G."/>
            <person name="Bluhm B."/>
            <person name="Cannon C."/>
            <person name="Castanera R."/>
            <person name="Culley D."/>
            <person name="Daum C."/>
            <person name="Ezra D."/>
            <person name="Gonzalez J."/>
            <person name="Henrissat B."/>
            <person name="Kuo A."/>
            <person name="Liang C."/>
            <person name="Lipzen A."/>
            <person name="Lutzoni F."/>
            <person name="Magnuson J."/>
            <person name="Mondo S."/>
            <person name="Nolan M."/>
            <person name="Ohm R."/>
            <person name="Pangilinan J."/>
            <person name="Park H.-J."/>
            <person name="Ramirez L."/>
            <person name="Alfaro M."/>
            <person name="Sun H."/>
            <person name="Tritt A."/>
            <person name="Yoshinaga Y."/>
            <person name="Zwiers L.-H."/>
            <person name="Turgeon B."/>
            <person name="Goodwin S."/>
            <person name="Spatafora J."/>
            <person name="Crous P."/>
            <person name="Grigoriev I."/>
        </authorList>
    </citation>
    <scope>NUCLEOTIDE SEQUENCE</scope>
    <source>
        <strain evidence="9">CBS 123094</strain>
    </source>
</reference>
<feature type="transmembrane region" description="Helical" evidence="6">
    <location>
        <begin position="318"/>
        <end position="340"/>
    </location>
</feature>
<feature type="region of interest" description="Disordered" evidence="5">
    <location>
        <begin position="897"/>
        <end position="920"/>
    </location>
</feature>
<feature type="compositionally biased region" description="Polar residues" evidence="5">
    <location>
        <begin position="34"/>
        <end position="48"/>
    </location>
</feature>
<feature type="compositionally biased region" description="Polar residues" evidence="5">
    <location>
        <begin position="733"/>
        <end position="749"/>
    </location>
</feature>
<keyword evidence="7" id="KW-0732">Signal</keyword>
<protein>
    <recommendedName>
        <fullName evidence="8">TM7S3/TM198-like domain-containing protein</fullName>
    </recommendedName>
</protein>
<feature type="region of interest" description="Disordered" evidence="5">
    <location>
        <begin position="936"/>
        <end position="960"/>
    </location>
</feature>
<accession>A0A6A5WRR3</accession>
<dbReference type="EMBL" id="ML977567">
    <property type="protein sequence ID" value="KAF2004553.1"/>
    <property type="molecule type" value="Genomic_DNA"/>
</dbReference>
<feature type="region of interest" description="Disordered" evidence="5">
    <location>
        <begin position="809"/>
        <end position="849"/>
    </location>
</feature>
<keyword evidence="3 6" id="KW-1133">Transmembrane helix</keyword>
<dbReference type="Pfam" id="PF13886">
    <property type="entry name" value="TM7S3_TM198"/>
    <property type="match status" value="1"/>
</dbReference>
<feature type="domain" description="TM7S3/TM198-like" evidence="8">
    <location>
        <begin position="134"/>
        <end position="337"/>
    </location>
</feature>
<keyword evidence="4 6" id="KW-0472">Membrane</keyword>
<feature type="compositionally biased region" description="Polar residues" evidence="5">
    <location>
        <begin position="104"/>
        <end position="114"/>
    </location>
</feature>
<evidence type="ECO:0000313" key="10">
    <source>
        <dbReference type="Proteomes" id="UP000799779"/>
    </source>
</evidence>
<evidence type="ECO:0000256" key="3">
    <source>
        <dbReference type="ARBA" id="ARBA00022989"/>
    </source>
</evidence>
<evidence type="ECO:0000256" key="1">
    <source>
        <dbReference type="ARBA" id="ARBA00004141"/>
    </source>
</evidence>
<feature type="region of interest" description="Disordered" evidence="5">
    <location>
        <begin position="607"/>
        <end position="762"/>
    </location>
</feature>
<feature type="signal peptide" evidence="7">
    <location>
        <begin position="1"/>
        <end position="23"/>
    </location>
</feature>
<dbReference type="PANTHER" id="PTHR39469:SF1">
    <property type="entry name" value="DUF4203 DOMAIN-CONTAINING PROTEIN"/>
    <property type="match status" value="1"/>
</dbReference>
<proteinExistence type="predicted"/>
<evidence type="ECO:0000256" key="5">
    <source>
        <dbReference type="SAM" id="MobiDB-lite"/>
    </source>
</evidence>
<evidence type="ECO:0000256" key="4">
    <source>
        <dbReference type="ARBA" id="ARBA00023136"/>
    </source>
</evidence>
<dbReference type="GO" id="GO:0016020">
    <property type="term" value="C:membrane"/>
    <property type="evidence" value="ECO:0007669"/>
    <property type="project" value="UniProtKB-SubCell"/>
</dbReference>
<feature type="transmembrane region" description="Helical" evidence="6">
    <location>
        <begin position="154"/>
        <end position="177"/>
    </location>
</feature>
<feature type="compositionally biased region" description="Polar residues" evidence="5">
    <location>
        <begin position="897"/>
        <end position="916"/>
    </location>
</feature>
<feature type="compositionally biased region" description="Polar residues" evidence="5">
    <location>
        <begin position="675"/>
        <end position="684"/>
    </location>
</feature>
<feature type="compositionally biased region" description="Polar residues" evidence="5">
    <location>
        <begin position="830"/>
        <end position="840"/>
    </location>
</feature>
<feature type="compositionally biased region" description="Polar residues" evidence="5">
    <location>
        <begin position="62"/>
        <end position="88"/>
    </location>
</feature>
<evidence type="ECO:0000256" key="2">
    <source>
        <dbReference type="ARBA" id="ARBA00022692"/>
    </source>
</evidence>
<feature type="transmembrane region" description="Helical" evidence="6">
    <location>
        <begin position="235"/>
        <end position="257"/>
    </location>
</feature>
<dbReference type="InterPro" id="IPR025256">
    <property type="entry name" value="TM7S3/TM198-like_dom"/>
</dbReference>
<feature type="transmembrane region" description="Helical" evidence="6">
    <location>
        <begin position="129"/>
        <end position="147"/>
    </location>
</feature>
<feature type="compositionally biased region" description="Low complexity" evidence="5">
    <location>
        <begin position="49"/>
        <end position="61"/>
    </location>
</feature>
<gene>
    <name evidence="9" type="ORF">P154DRAFT_46282</name>
</gene>
<feature type="transmembrane region" description="Helical" evidence="6">
    <location>
        <begin position="183"/>
        <end position="206"/>
    </location>
</feature>
<evidence type="ECO:0000259" key="8">
    <source>
        <dbReference type="Pfam" id="PF13886"/>
    </source>
</evidence>
<feature type="region of interest" description="Disordered" evidence="5">
    <location>
        <begin position="984"/>
        <end position="1030"/>
    </location>
</feature>
<evidence type="ECO:0000256" key="6">
    <source>
        <dbReference type="SAM" id="Phobius"/>
    </source>
</evidence>
<dbReference type="PANTHER" id="PTHR39469">
    <property type="entry name" value="CHROMOSOME 1, WHOLE GENOME SHOTGUN SEQUENCE"/>
    <property type="match status" value="1"/>
</dbReference>
<evidence type="ECO:0000256" key="7">
    <source>
        <dbReference type="SAM" id="SignalP"/>
    </source>
</evidence>
<sequence>MMRSLRYVFIVLALLFCLDIVTAARHPIARRQQEPQPSEGSAAPATTRSSSVRGSSSAEPSVQPSESKKQSATPSATPSDNAPSSTPPVTAITFIQEPAETASDGPTPSSSSVADTEAPLPIRPTVTPAMGLAGVIMLISGAAYAVIGIKNKWLHVFTSAAYLASLAVTVLIIYLMSPPVRNAIQGAFFVAAVFTGAVFGGLALIFSDITEGLGCLLGGFCLSMWFLTLKEGGLIASAGGRAILIGSMSAAAFLLSFSHRTRTYGLMASMAWSGATITVLGIDCLSRAGLKEFWLYLWNLNPSIFPLNTNTYPMTRGIRVELACVPFFCMLGIISQLRLWKLVKERREKRAAADLEREQTLAQEEEALGRRIEDNFARERAQWEATYGDKSASQHDSAVDSFATVTPKTSTSEREKGDAYGSVEMVALSPKLLKSEKPKTGMTRSLSNNISTGATVTVSVLRDDNIQEIDASGNPISSGKQLPSPPSQSTESSVRPSIDIPTQNVSRTVSMRGSLRASVPPPPVIIPLPFNVPKEDDAQSQDGDNASVSAVPESVRESVQDGRRFSTRFSKRFSVNRGSRNYHNSEEALVPHIDDDRASSIAATMDDANDDMSLPDLTPPQSPTIKHVGPAADFPTPANQVEPNSEPKEAVIEDQISSETPEAPEQEIQKAKTGATVQSSNAVKSHSRGSLIPEGQSLTMSTDPSGVQSKRSSTRPSDMVDSSVVEEGEKSQQTKSVRSGPASLSSRMGSQPAGLAGSLPGKLSKVAMSYRTNEWAKHLEMAEKPDVDDLAEPESPGVKLQHEAMELPPSVPEGVMQPAPVTKPKAKRASTGSNHGNSGQLRAASNPGRYSQMGMASTTTLSRNPSNAVPITAFPPAGHSRPASVRILRSASTPMLQQPLTSPTTEIPSGKTSPGLGNTLMGKRETLVRNRVSTQSFAPYASSPNLPQGSSPNMPYASSPNLAYASSPHLVGGGIDDNVPLSQRKQMMQHQKPPQASQPWRQSGLGVGTALPGFDSHQPKRRSGSNNGRREDLLAGWRESLQQPAAPVQRIVMDETAIRVGLLNERHQKEMEKQQRAIVLEQRDAVVGSRMRSGEMIDAHREAMRKMQAKANKNASQ</sequence>
<comment type="subcellular location">
    <subcellularLocation>
        <location evidence="1">Membrane</location>
        <topology evidence="1">Multi-pass membrane protein</topology>
    </subcellularLocation>
</comment>